<dbReference type="InterPro" id="IPR006162">
    <property type="entry name" value="Ppantetheine_attach_site"/>
</dbReference>
<protein>
    <submittedName>
        <fullName evidence="4">Phosphopantetheine-binding protein</fullName>
    </submittedName>
</protein>
<dbReference type="PROSITE" id="PS00012">
    <property type="entry name" value="PHOSPHOPANTETHEINE"/>
    <property type="match status" value="1"/>
</dbReference>
<dbReference type="SUPFAM" id="SSF47336">
    <property type="entry name" value="ACP-like"/>
    <property type="match status" value="1"/>
</dbReference>
<evidence type="ECO:0000256" key="2">
    <source>
        <dbReference type="ARBA" id="ARBA00022553"/>
    </source>
</evidence>
<dbReference type="InterPro" id="IPR009081">
    <property type="entry name" value="PP-bd_ACP"/>
</dbReference>
<dbReference type="Proteomes" id="UP000248039">
    <property type="component" value="Unassembled WGS sequence"/>
</dbReference>
<keyword evidence="5" id="KW-1185">Reference proteome</keyword>
<gene>
    <name evidence="4" type="ORF">C7C46_30835</name>
</gene>
<keyword evidence="1" id="KW-0596">Phosphopantetheine</keyword>
<dbReference type="RefSeq" id="WP_110673234.1">
    <property type="nucleotide sequence ID" value="NZ_PYBW01000159.1"/>
</dbReference>
<dbReference type="Gene3D" id="1.10.1200.10">
    <property type="entry name" value="ACP-like"/>
    <property type="match status" value="1"/>
</dbReference>
<dbReference type="Pfam" id="PF00550">
    <property type="entry name" value="PP-binding"/>
    <property type="match status" value="1"/>
</dbReference>
<name>A0A2V4N595_9ACTN</name>
<dbReference type="PROSITE" id="PS50075">
    <property type="entry name" value="CARRIER"/>
    <property type="match status" value="1"/>
</dbReference>
<evidence type="ECO:0000256" key="1">
    <source>
        <dbReference type="ARBA" id="ARBA00022450"/>
    </source>
</evidence>
<dbReference type="OrthoDB" id="3395095at2"/>
<feature type="domain" description="Carrier" evidence="3">
    <location>
        <begin position="1"/>
        <end position="79"/>
    </location>
</feature>
<reference evidence="4 5" key="1">
    <citation type="submission" date="2018-03" db="EMBL/GenBank/DDBJ databases">
        <title>Bioinformatic expansion and discovery of thiopeptide antibiotics.</title>
        <authorList>
            <person name="Schwalen C.J."/>
            <person name="Hudson G.A."/>
            <person name="Mitchell D.A."/>
        </authorList>
    </citation>
    <scope>NUCLEOTIDE SEQUENCE [LARGE SCALE GENOMIC DNA]</scope>
    <source>
        <strain evidence="4 5">ATCC 21389</strain>
    </source>
</reference>
<evidence type="ECO:0000259" key="3">
    <source>
        <dbReference type="PROSITE" id="PS50075"/>
    </source>
</evidence>
<evidence type="ECO:0000313" key="4">
    <source>
        <dbReference type="EMBL" id="PYC66973.1"/>
    </source>
</evidence>
<accession>A0A2V4N595</accession>
<evidence type="ECO:0000313" key="5">
    <source>
        <dbReference type="Proteomes" id="UP000248039"/>
    </source>
</evidence>
<keyword evidence="2" id="KW-0597">Phosphoprotein</keyword>
<dbReference type="EMBL" id="PYBW01000159">
    <property type="protein sequence ID" value="PYC66973.1"/>
    <property type="molecule type" value="Genomic_DNA"/>
</dbReference>
<comment type="caution">
    <text evidence="4">The sequence shown here is derived from an EMBL/GenBank/DDBJ whole genome shotgun (WGS) entry which is preliminary data.</text>
</comment>
<dbReference type="AlphaFoldDB" id="A0A2V4N595"/>
<dbReference type="InterPro" id="IPR036736">
    <property type="entry name" value="ACP-like_sf"/>
</dbReference>
<sequence>MSWDQQFEDLLRKFLPFIGADETLTADTDLRDLGLDSLGTVELLAQLEELYGVRFLDDALSLETFATPGVLWSTLSDIRAAA</sequence>
<proteinExistence type="predicted"/>
<organism evidence="4 5">
    <name type="scientific">Streptomyces tateyamensis</name>
    <dbReference type="NCBI Taxonomy" id="565073"/>
    <lineage>
        <taxon>Bacteria</taxon>
        <taxon>Bacillati</taxon>
        <taxon>Actinomycetota</taxon>
        <taxon>Actinomycetes</taxon>
        <taxon>Kitasatosporales</taxon>
        <taxon>Streptomycetaceae</taxon>
        <taxon>Streptomyces</taxon>
    </lineage>
</organism>